<feature type="region of interest" description="Disordered" evidence="7">
    <location>
        <begin position="12"/>
        <end position="36"/>
    </location>
</feature>
<dbReference type="InterPro" id="IPR023827">
    <property type="entry name" value="Peptidase_S8_Asp-AS"/>
</dbReference>
<evidence type="ECO:0000256" key="7">
    <source>
        <dbReference type="SAM" id="MobiDB-lite"/>
    </source>
</evidence>
<comment type="caution">
    <text evidence="9">The sequence shown here is derived from an EMBL/GenBank/DDBJ whole genome shotgun (WGS) entry which is preliminary data.</text>
</comment>
<evidence type="ECO:0000256" key="4">
    <source>
        <dbReference type="ARBA" id="ARBA00022825"/>
    </source>
</evidence>
<dbReference type="RefSeq" id="WP_212491586.1">
    <property type="nucleotide sequence ID" value="NZ_JAFCJH010000001.1"/>
</dbReference>
<dbReference type="InterPro" id="IPR050131">
    <property type="entry name" value="Peptidase_S8_subtilisin-like"/>
</dbReference>
<dbReference type="InterPro" id="IPR000209">
    <property type="entry name" value="Peptidase_S8/S53_dom"/>
</dbReference>
<comment type="similarity">
    <text evidence="1 5 6">Belongs to the peptidase S8 family.</text>
</comment>
<keyword evidence="10" id="KW-1185">Reference proteome</keyword>
<evidence type="ECO:0000313" key="9">
    <source>
        <dbReference type="EMBL" id="MBR0794005.1"/>
    </source>
</evidence>
<dbReference type="Pfam" id="PF00082">
    <property type="entry name" value="Peptidase_S8"/>
    <property type="match status" value="1"/>
</dbReference>
<dbReference type="InterPro" id="IPR015500">
    <property type="entry name" value="Peptidase_S8_subtilisin-rel"/>
</dbReference>
<keyword evidence="3 5" id="KW-0378">Hydrolase</keyword>
<dbReference type="InterPro" id="IPR036852">
    <property type="entry name" value="Peptidase_S8/S53_dom_sf"/>
</dbReference>
<dbReference type="CDD" id="cd07480">
    <property type="entry name" value="Peptidases_S8_12"/>
    <property type="match status" value="1"/>
</dbReference>
<dbReference type="PANTHER" id="PTHR43806">
    <property type="entry name" value="PEPTIDASE S8"/>
    <property type="match status" value="1"/>
</dbReference>
<evidence type="ECO:0000259" key="8">
    <source>
        <dbReference type="Pfam" id="PF00082"/>
    </source>
</evidence>
<keyword evidence="4 5" id="KW-0720">Serine protease</keyword>
<feature type="active site" description="Charge relay system" evidence="5">
    <location>
        <position position="108"/>
    </location>
</feature>
<dbReference type="SUPFAM" id="SSF52743">
    <property type="entry name" value="Subtilisin-like"/>
    <property type="match status" value="1"/>
</dbReference>
<keyword evidence="2 5" id="KW-0645">Protease</keyword>
<evidence type="ECO:0000313" key="10">
    <source>
        <dbReference type="Proteomes" id="UP001315278"/>
    </source>
</evidence>
<feature type="compositionally biased region" description="Basic and acidic residues" evidence="7">
    <location>
        <begin position="12"/>
        <end position="30"/>
    </location>
</feature>
<reference evidence="10" key="1">
    <citation type="journal article" date="2021" name="ISME J.">
        <title>Evolutionary origin and ecological implication of a unique nif island in free-living Bradyrhizobium lineages.</title>
        <authorList>
            <person name="Tao J."/>
        </authorList>
    </citation>
    <scope>NUCLEOTIDE SEQUENCE [LARGE SCALE GENOMIC DNA]</scope>
    <source>
        <strain evidence="10">SZCCT0434</strain>
    </source>
</reference>
<feature type="active site" description="Charge relay system" evidence="5">
    <location>
        <position position="333"/>
    </location>
</feature>
<dbReference type="InterPro" id="IPR023828">
    <property type="entry name" value="Peptidase_S8_Ser-AS"/>
</dbReference>
<sequence>MKEVYAILWEDGRRSSSNESDDRSRLDEPAAQKSGRTHLEFDTLDEAAAVDIERAPQVRVISPVMETLLIAPVSAAAATVGVGQWGIDATGAARSRFTGKGVIAAVLDTGIERSHACFAGMNIREKDFTGAGDGDENGHGTHCAGIFFGRSVAGTRYGVAPGVETALIGKVLGQDGRGTTQSIFEGLNWAIDQRANIISMSLNIDFPGQVARLVKNGLPAELATSRALDDYRRTFRMFEAIISKAGVGEEFENISLVVAATGNESRRDVDRDFRIAGGAVAAASDLSVAAVKNGSPKLGIASFSNSRPDLVAPGVGISSAWIGNSFRSLDGTSMACPHVAGIGALWLESMRKSGDYTTRTTLKSNLIAHARRDVLASGLEPVDVGSGLVTAP</sequence>
<protein>
    <submittedName>
        <fullName evidence="9">S8 family serine peptidase</fullName>
    </submittedName>
</protein>
<dbReference type="PRINTS" id="PR00723">
    <property type="entry name" value="SUBTILISIN"/>
</dbReference>
<evidence type="ECO:0000256" key="3">
    <source>
        <dbReference type="ARBA" id="ARBA00022801"/>
    </source>
</evidence>
<dbReference type="PROSITE" id="PS00138">
    <property type="entry name" value="SUBTILASE_SER"/>
    <property type="match status" value="1"/>
</dbReference>
<proteinExistence type="inferred from homology"/>
<dbReference type="Gene3D" id="3.40.50.200">
    <property type="entry name" value="Peptidase S8/S53 domain"/>
    <property type="match status" value="1"/>
</dbReference>
<feature type="domain" description="Peptidase S8/S53" evidence="8">
    <location>
        <begin position="99"/>
        <end position="368"/>
    </location>
</feature>
<dbReference type="PROSITE" id="PS51892">
    <property type="entry name" value="SUBTILASE"/>
    <property type="match status" value="1"/>
</dbReference>
<evidence type="ECO:0000256" key="1">
    <source>
        <dbReference type="ARBA" id="ARBA00011073"/>
    </source>
</evidence>
<evidence type="ECO:0000256" key="6">
    <source>
        <dbReference type="RuleBase" id="RU003355"/>
    </source>
</evidence>
<dbReference type="PROSITE" id="PS00136">
    <property type="entry name" value="SUBTILASE_ASP"/>
    <property type="match status" value="1"/>
</dbReference>
<gene>
    <name evidence="9" type="ORF">JQ615_01235</name>
</gene>
<name>A0ABS5FB35_9BRAD</name>
<organism evidence="9 10">
    <name type="scientific">Bradyrhizobium jicamae</name>
    <dbReference type="NCBI Taxonomy" id="280332"/>
    <lineage>
        <taxon>Bacteria</taxon>
        <taxon>Pseudomonadati</taxon>
        <taxon>Pseudomonadota</taxon>
        <taxon>Alphaproteobacteria</taxon>
        <taxon>Hyphomicrobiales</taxon>
        <taxon>Nitrobacteraceae</taxon>
        <taxon>Bradyrhizobium</taxon>
    </lineage>
</organism>
<evidence type="ECO:0000256" key="5">
    <source>
        <dbReference type="PROSITE-ProRule" id="PRU01240"/>
    </source>
</evidence>
<evidence type="ECO:0000256" key="2">
    <source>
        <dbReference type="ARBA" id="ARBA00022670"/>
    </source>
</evidence>
<accession>A0ABS5FB35</accession>
<feature type="active site" description="Charge relay system" evidence="5">
    <location>
        <position position="139"/>
    </location>
</feature>
<dbReference type="Proteomes" id="UP001315278">
    <property type="component" value="Unassembled WGS sequence"/>
</dbReference>
<dbReference type="EMBL" id="JAFCJH010000001">
    <property type="protein sequence ID" value="MBR0794005.1"/>
    <property type="molecule type" value="Genomic_DNA"/>
</dbReference>
<dbReference type="PANTHER" id="PTHR43806:SF11">
    <property type="entry name" value="CEREVISIN-RELATED"/>
    <property type="match status" value="1"/>
</dbReference>